<keyword evidence="2" id="KW-1185">Reference proteome</keyword>
<dbReference type="EMBL" id="FOLE01000006">
    <property type="protein sequence ID" value="SFC52564.1"/>
    <property type="molecule type" value="Genomic_DNA"/>
</dbReference>
<reference evidence="1 2" key="1">
    <citation type="submission" date="2016-10" db="EMBL/GenBank/DDBJ databases">
        <authorList>
            <person name="de Groot N.N."/>
        </authorList>
    </citation>
    <scope>NUCLEOTIDE SEQUENCE [LARGE SCALE GENOMIC DNA]</scope>
    <source>
        <strain evidence="1 2">DSM 6793</strain>
    </source>
</reference>
<accession>A0A1I1JVG1</accession>
<organism evidence="1 2">
    <name type="scientific">Flexibacter flexilis DSM 6793</name>
    <dbReference type="NCBI Taxonomy" id="927664"/>
    <lineage>
        <taxon>Bacteria</taxon>
        <taxon>Pseudomonadati</taxon>
        <taxon>Bacteroidota</taxon>
        <taxon>Cytophagia</taxon>
        <taxon>Cytophagales</taxon>
        <taxon>Flexibacteraceae</taxon>
        <taxon>Flexibacter</taxon>
    </lineage>
</organism>
<dbReference type="RefSeq" id="WP_091512487.1">
    <property type="nucleotide sequence ID" value="NZ_FOLE01000006.1"/>
</dbReference>
<dbReference type="STRING" id="927664.SAMN05421780_106124"/>
<evidence type="ECO:0000313" key="2">
    <source>
        <dbReference type="Proteomes" id="UP000199514"/>
    </source>
</evidence>
<protein>
    <submittedName>
        <fullName evidence="1">Uncharacterized protein</fullName>
    </submittedName>
</protein>
<name>A0A1I1JVG1_9BACT</name>
<sequence length="62" mass="7106">MSKESQYGYNRYLDYLHLKASEALSLKVEAEEKVRKDENHKKAIEIATKMILAGFSDDTIAN</sequence>
<dbReference type="Proteomes" id="UP000199514">
    <property type="component" value="Unassembled WGS sequence"/>
</dbReference>
<gene>
    <name evidence="1" type="ORF">SAMN05421780_106124</name>
</gene>
<evidence type="ECO:0000313" key="1">
    <source>
        <dbReference type="EMBL" id="SFC52564.1"/>
    </source>
</evidence>
<dbReference type="AlphaFoldDB" id="A0A1I1JVG1"/>
<proteinExistence type="predicted"/>